<accession>A0AC35U6F1</accession>
<name>A0AC35U6F1_9BILA</name>
<proteinExistence type="predicted"/>
<organism evidence="1 2">
    <name type="scientific">Rhabditophanes sp. KR3021</name>
    <dbReference type="NCBI Taxonomy" id="114890"/>
    <lineage>
        <taxon>Eukaryota</taxon>
        <taxon>Metazoa</taxon>
        <taxon>Ecdysozoa</taxon>
        <taxon>Nematoda</taxon>
        <taxon>Chromadorea</taxon>
        <taxon>Rhabditida</taxon>
        <taxon>Tylenchina</taxon>
        <taxon>Panagrolaimomorpha</taxon>
        <taxon>Strongyloidoidea</taxon>
        <taxon>Alloionematidae</taxon>
        <taxon>Rhabditophanes</taxon>
    </lineage>
</organism>
<protein>
    <submittedName>
        <fullName evidence="2">Ubiquitinyl hydrolase 1</fullName>
    </submittedName>
</protein>
<reference evidence="2" key="1">
    <citation type="submission" date="2016-11" db="UniProtKB">
        <authorList>
            <consortium name="WormBaseParasite"/>
        </authorList>
    </citation>
    <scope>IDENTIFICATION</scope>
    <source>
        <strain evidence="2">KR3021</strain>
    </source>
</reference>
<sequence>MGPPTPNTPSNSGFKFYHERQKKQLCLLHALNNLFQAPRFSKNDLDRLCEQMDKSAWWNAHRSFIGLGDYDANVLMAAVDKFGYTCTWFDRRSDPKIIQHEKIFGYIFNVPSESFFPFIKKRHWLSVIRFNGNQFVNLDSKLSYPQRVNNFNQFAEDLLTNGNTLILIHKREDVCI</sequence>
<dbReference type="Proteomes" id="UP000095286">
    <property type="component" value="Unplaced"/>
</dbReference>
<evidence type="ECO:0000313" key="1">
    <source>
        <dbReference type="Proteomes" id="UP000095286"/>
    </source>
</evidence>
<dbReference type="WBParaSite" id="RSKR_0000824700.1">
    <property type="protein sequence ID" value="RSKR_0000824700.1"/>
    <property type="gene ID" value="RSKR_0000824700"/>
</dbReference>
<evidence type="ECO:0000313" key="2">
    <source>
        <dbReference type="WBParaSite" id="RSKR_0000824700.1"/>
    </source>
</evidence>